<gene>
    <name evidence="5" type="ORF">MG293_003638</name>
</gene>
<comment type="similarity">
    <text evidence="1">Belongs to the 5'(3')-deoxyribonucleotidase family.</text>
</comment>
<evidence type="ECO:0000313" key="5">
    <source>
        <dbReference type="EMBL" id="KAI4547083.1"/>
    </source>
</evidence>
<dbReference type="PANTHER" id="PTHR12103">
    <property type="entry name" value="5'-NUCLEOTIDASE DOMAIN-CONTAINING"/>
    <property type="match status" value="1"/>
</dbReference>
<comment type="caution">
    <text evidence="5">The sequence shown here is derived from an EMBL/GenBank/DDBJ whole genome shotgun (WGS) entry which is preliminary data.</text>
</comment>
<organism evidence="5 6">
    <name type="scientific">Ovis ammon polii</name>
    <dbReference type="NCBI Taxonomy" id="230172"/>
    <lineage>
        <taxon>Eukaryota</taxon>
        <taxon>Metazoa</taxon>
        <taxon>Chordata</taxon>
        <taxon>Craniata</taxon>
        <taxon>Vertebrata</taxon>
        <taxon>Euteleostomi</taxon>
        <taxon>Mammalia</taxon>
        <taxon>Eutheria</taxon>
        <taxon>Laurasiatheria</taxon>
        <taxon>Artiodactyla</taxon>
        <taxon>Ruminantia</taxon>
        <taxon>Pecora</taxon>
        <taxon>Bovidae</taxon>
        <taxon>Caprinae</taxon>
        <taxon>Ovis</taxon>
    </lineage>
</organism>
<dbReference type="Gene3D" id="3.40.50.1000">
    <property type="entry name" value="HAD superfamily/HAD-like"/>
    <property type="match status" value="1"/>
</dbReference>
<dbReference type="InterPro" id="IPR036412">
    <property type="entry name" value="HAD-like_sf"/>
</dbReference>
<reference evidence="5" key="1">
    <citation type="submission" date="2022-03" db="EMBL/GenBank/DDBJ databases">
        <title>Genomic analyses of argali, domestic sheep and their hybrids provide insights into chromosomal evolution, heterosis and genetic basis of agronomic traits.</title>
        <authorList>
            <person name="Li M."/>
        </authorList>
    </citation>
    <scope>NUCLEOTIDE SEQUENCE</scope>
    <source>
        <strain evidence="5">CAU-MHL-2022a</strain>
        <tissue evidence="5">Skin</tissue>
    </source>
</reference>
<accession>A0AAD4UH29</accession>
<dbReference type="EMBL" id="JAKZEL010000002">
    <property type="protein sequence ID" value="KAI4547083.1"/>
    <property type="molecule type" value="Genomic_DNA"/>
</dbReference>
<dbReference type="PANTHER" id="PTHR12103:SF18">
    <property type="entry name" value="5'-NUCLEOTIDASE DOMAIN-CONTAINING PROTEIN 4"/>
    <property type="match status" value="1"/>
</dbReference>
<dbReference type="InterPro" id="IPR008380">
    <property type="entry name" value="HAD-SF_hydro_IG_5-nucl"/>
</dbReference>
<proteinExistence type="inferred from homology"/>
<protein>
    <submittedName>
        <fullName evidence="5">Uncharacterized protein</fullName>
    </submittedName>
</protein>
<sequence>MGTNGPGSARPAAYKSPAYETLAFEMLLEHLVCIGYPHQILRYTYDPTFPTRGLVFDALYGNLLKVDAHGNVLLGTHGFSSFSDCDTGYQHGNLFMSFRSLFQDVTDAMDYVHLSGCLKKTLEDLEKYLEKDAEAAARPWRSYFDLIVVDTWKPHFFVEATVLKQTLFSSQLMRYADLYTATCLSFLYHPLSSLYRAAWELMPHETAVEQERAGLVPTFSFFSCSQREQLFTEQEGY</sequence>
<dbReference type="GO" id="GO:0008253">
    <property type="term" value="F:5'-nucleotidase activity"/>
    <property type="evidence" value="ECO:0007669"/>
    <property type="project" value="TreeGrafter"/>
</dbReference>
<dbReference type="AlphaFoldDB" id="A0AAD4UH29"/>
<dbReference type="InterPro" id="IPR023214">
    <property type="entry name" value="HAD_sf"/>
</dbReference>
<evidence type="ECO:0000256" key="3">
    <source>
        <dbReference type="ARBA" id="ARBA00022801"/>
    </source>
</evidence>
<name>A0AAD4UH29_OVIAM</name>
<evidence type="ECO:0000313" key="6">
    <source>
        <dbReference type="Proteomes" id="UP001214576"/>
    </source>
</evidence>
<evidence type="ECO:0000256" key="2">
    <source>
        <dbReference type="ARBA" id="ARBA00022723"/>
    </source>
</evidence>
<dbReference type="SUPFAM" id="SSF56784">
    <property type="entry name" value="HAD-like"/>
    <property type="match status" value="2"/>
</dbReference>
<keyword evidence="4" id="KW-0460">Magnesium</keyword>
<evidence type="ECO:0000256" key="1">
    <source>
        <dbReference type="ARBA" id="ARBA00009589"/>
    </source>
</evidence>
<keyword evidence="6" id="KW-1185">Reference proteome</keyword>
<evidence type="ECO:0000256" key="4">
    <source>
        <dbReference type="ARBA" id="ARBA00022842"/>
    </source>
</evidence>
<keyword evidence="3" id="KW-0378">Hydrolase</keyword>
<dbReference type="Proteomes" id="UP001214576">
    <property type="component" value="Unassembled WGS sequence"/>
</dbReference>
<dbReference type="Pfam" id="PF05761">
    <property type="entry name" value="5_nucleotid"/>
    <property type="match status" value="2"/>
</dbReference>
<keyword evidence="2" id="KW-0479">Metal-binding</keyword>
<dbReference type="GO" id="GO:0046872">
    <property type="term" value="F:metal ion binding"/>
    <property type="evidence" value="ECO:0007669"/>
    <property type="project" value="UniProtKB-KW"/>
</dbReference>